<dbReference type="InterPro" id="IPR013538">
    <property type="entry name" value="ASHA1/2-like_C"/>
</dbReference>
<gene>
    <name evidence="3" type="ORF">O3W52_11115</name>
</gene>
<evidence type="ECO:0000259" key="2">
    <source>
        <dbReference type="Pfam" id="PF08327"/>
    </source>
</evidence>
<comment type="caution">
    <text evidence="3">The sequence shown here is derived from an EMBL/GenBank/DDBJ whole genome shotgun (WGS) entry which is preliminary data.</text>
</comment>
<keyword evidence="4" id="KW-1185">Reference proteome</keyword>
<evidence type="ECO:0000256" key="1">
    <source>
        <dbReference type="ARBA" id="ARBA00006817"/>
    </source>
</evidence>
<evidence type="ECO:0000313" key="4">
    <source>
        <dbReference type="Proteomes" id="UP001079430"/>
    </source>
</evidence>
<dbReference type="Gene3D" id="3.30.530.20">
    <property type="match status" value="1"/>
</dbReference>
<dbReference type="SUPFAM" id="SSF55961">
    <property type="entry name" value="Bet v1-like"/>
    <property type="match status" value="1"/>
</dbReference>
<dbReference type="EMBL" id="JAPVOI010000004">
    <property type="protein sequence ID" value="MCZ4090598.1"/>
    <property type="molecule type" value="Genomic_DNA"/>
</dbReference>
<protein>
    <submittedName>
        <fullName evidence="3">SRPBCC family protein</fullName>
    </submittedName>
</protein>
<sequence length="159" mass="17072">MVDESAKGRTDTASRVVKASPQAIYRALLDPAAVAAWLPPDGMRGEIERFEPREGGVYRMALIYEEPNHAPRGKTSAATDIVEGRFVQLIPGKRVVQQAEFESKEPAFAGTMTITWTLSAVPDGTVVTVTCENVPEGISQQDHDAGLGSTLANLAAFTE</sequence>
<dbReference type="InterPro" id="IPR023393">
    <property type="entry name" value="START-like_dom_sf"/>
</dbReference>
<reference evidence="3" key="1">
    <citation type="submission" date="2022-10" db="EMBL/GenBank/DDBJ databases">
        <title>Whole genome sequencing of three plant growth promoting bacteria isolated from Vachellia tortilis subsp. raddiana in Morocco.</title>
        <authorList>
            <person name="Hnini M."/>
            <person name="Zouagui R."/>
            <person name="Zouagui H."/>
            <person name="Chemao Elfihri M.-W."/>
            <person name="Ibrahimi A."/>
            <person name="Sbabou L."/>
            <person name="Aurag J."/>
        </authorList>
    </citation>
    <scope>NUCLEOTIDE SEQUENCE</scope>
    <source>
        <strain evidence="3">LMR678</strain>
    </source>
</reference>
<feature type="domain" description="Activator of Hsp90 ATPase homologue 1/2-like C-terminal" evidence="2">
    <location>
        <begin position="18"/>
        <end position="157"/>
    </location>
</feature>
<dbReference type="CDD" id="cd08895">
    <property type="entry name" value="SRPBCC_CalC_Aha1-like_2"/>
    <property type="match status" value="1"/>
</dbReference>
<proteinExistence type="inferred from homology"/>
<comment type="similarity">
    <text evidence="1">Belongs to the AHA1 family.</text>
</comment>
<name>A0ABT4KFG9_9HYPH</name>
<organism evidence="3 4">
    <name type="scientific">Sinorhizobium psoraleae</name>
    <dbReference type="NCBI Taxonomy" id="520838"/>
    <lineage>
        <taxon>Bacteria</taxon>
        <taxon>Pseudomonadati</taxon>
        <taxon>Pseudomonadota</taxon>
        <taxon>Alphaproteobacteria</taxon>
        <taxon>Hyphomicrobiales</taxon>
        <taxon>Rhizobiaceae</taxon>
        <taxon>Sinorhizobium/Ensifer group</taxon>
        <taxon>Sinorhizobium</taxon>
    </lineage>
</organism>
<dbReference type="Proteomes" id="UP001079430">
    <property type="component" value="Unassembled WGS sequence"/>
</dbReference>
<accession>A0ABT4KFG9</accession>
<evidence type="ECO:0000313" key="3">
    <source>
        <dbReference type="EMBL" id="MCZ4090598.1"/>
    </source>
</evidence>
<dbReference type="RefSeq" id="WP_269279029.1">
    <property type="nucleotide sequence ID" value="NZ_JAPVOI010000004.1"/>
</dbReference>
<dbReference type="Pfam" id="PF08327">
    <property type="entry name" value="AHSA1"/>
    <property type="match status" value="1"/>
</dbReference>